<feature type="disulfide bond" evidence="15">
    <location>
        <begin position="409"/>
        <end position="418"/>
    </location>
</feature>
<dbReference type="GO" id="GO:0060255">
    <property type="term" value="P:regulation of macromolecule metabolic process"/>
    <property type="evidence" value="ECO:0007669"/>
    <property type="project" value="UniProtKB-ARBA"/>
</dbReference>
<dbReference type="GO" id="GO:0007219">
    <property type="term" value="P:Notch signaling pathway"/>
    <property type="evidence" value="ECO:0007669"/>
    <property type="project" value="UniProtKB-KW"/>
</dbReference>
<dbReference type="FunFam" id="2.10.25.10:FF:000565">
    <property type="entry name" value="Predicted protein"/>
    <property type="match status" value="1"/>
</dbReference>
<dbReference type="SUPFAM" id="SSF57196">
    <property type="entry name" value="EGF/Laminin"/>
    <property type="match status" value="7"/>
</dbReference>
<dbReference type="GO" id="GO:0016324">
    <property type="term" value="C:apical plasma membrane"/>
    <property type="evidence" value="ECO:0007669"/>
    <property type="project" value="UniProtKB-SubCell"/>
</dbReference>
<dbReference type="PROSITE" id="PS00010">
    <property type="entry name" value="ASX_HYDROXYL"/>
    <property type="match status" value="3"/>
</dbReference>
<dbReference type="SUPFAM" id="SSF57184">
    <property type="entry name" value="Growth factor receptor domain"/>
    <property type="match status" value="1"/>
</dbReference>
<dbReference type="GO" id="GO:0048468">
    <property type="term" value="P:cell development"/>
    <property type="evidence" value="ECO:0007669"/>
    <property type="project" value="UniProtKB-ARBA"/>
</dbReference>
<dbReference type="PROSITE" id="PS00022">
    <property type="entry name" value="EGF_1"/>
    <property type="match status" value="10"/>
</dbReference>
<feature type="disulfide bond" evidence="15">
    <location>
        <begin position="446"/>
        <end position="455"/>
    </location>
</feature>
<feature type="chain" id="PRO_5028365133" evidence="18">
    <location>
        <begin position="20"/>
        <end position="707"/>
    </location>
</feature>
<evidence type="ECO:0000256" key="4">
    <source>
        <dbReference type="ARBA" id="ARBA00022536"/>
    </source>
</evidence>
<evidence type="ECO:0000313" key="20">
    <source>
        <dbReference type="Proteomes" id="UP000515135"/>
    </source>
</evidence>
<comment type="caution">
    <text evidence="15">Lacks conserved residue(s) required for the propagation of feature annotation.</text>
</comment>
<dbReference type="Pfam" id="PF00008">
    <property type="entry name" value="EGF"/>
    <property type="match status" value="9"/>
</dbReference>
<keyword evidence="20" id="KW-1185">Reference proteome</keyword>
<feature type="domain" description="EGF-like" evidence="19">
    <location>
        <begin position="458"/>
        <end position="494"/>
    </location>
</feature>
<evidence type="ECO:0000256" key="13">
    <source>
        <dbReference type="ARBA" id="ARBA00023157"/>
    </source>
</evidence>
<dbReference type="PRINTS" id="PR00010">
    <property type="entry name" value="EGFBLOOD"/>
</dbReference>
<dbReference type="FunFam" id="2.10.25.10:FF:000012">
    <property type="entry name" value="Delta-like protein"/>
    <property type="match status" value="2"/>
</dbReference>
<dbReference type="InterPro" id="IPR000742">
    <property type="entry name" value="EGF"/>
</dbReference>
<feature type="disulfide bond" evidence="15">
    <location>
        <begin position="425"/>
        <end position="435"/>
    </location>
</feature>
<evidence type="ECO:0000256" key="14">
    <source>
        <dbReference type="ARBA" id="ARBA00023180"/>
    </source>
</evidence>
<dbReference type="GO" id="GO:0009967">
    <property type="term" value="P:positive regulation of signal transduction"/>
    <property type="evidence" value="ECO:0007669"/>
    <property type="project" value="UniProtKB-ARBA"/>
</dbReference>
<organism evidence="20 21">
    <name type="scientific">Branchiostoma belcheri</name>
    <name type="common">Amphioxus</name>
    <dbReference type="NCBI Taxonomy" id="7741"/>
    <lineage>
        <taxon>Eukaryota</taxon>
        <taxon>Metazoa</taxon>
        <taxon>Chordata</taxon>
        <taxon>Cephalochordata</taxon>
        <taxon>Leptocardii</taxon>
        <taxon>Amphioxiformes</taxon>
        <taxon>Branchiostomatidae</taxon>
        <taxon>Branchiostoma</taxon>
    </lineage>
</organism>
<evidence type="ECO:0000256" key="16">
    <source>
        <dbReference type="SAM" id="MobiDB-lite"/>
    </source>
</evidence>
<feature type="domain" description="EGF-like" evidence="19">
    <location>
        <begin position="534"/>
        <end position="570"/>
    </location>
</feature>
<sequence>MGRVVFLAIFAAVLVQTFAQEESTVLPTGLEPVPTPGPCESEPCLHGGTCTERAGGVACECAPGFQGTHCETESDECTPNPCVHGTCQDLVADYTCDCLQGYMGRNCDQPVPACLGPLPEGSSPWQRNMTGSVVTVEWGYAKETCNTWQTCFGVPAAAGEGVLQVQQKPLEIQEGVRVRFQPDSQEVEFAIQPYKVSREGFEQCSITQGRATTDRPTAVPFELDPEFLNIGSNYFIVNTDSPLFRCDFGLRINITVKPNLCRPAEQPGTDLCNNRGHCLSWRTQGSFSCECCEGYTGQYCEEMDGCHSNPCENGATCLDIRDDLGEGNFTCICPPGYTGASCSDQIDYCAESPCQNGAQCLSVEYGPQCVCLAGFTGDLCQLTLDPCDSRPCQHQGVCRSNVTHYSCECPPGVSGRKCEVNADECASSPCRHGVCVDRVNGYQCYCVPGFNGHHCEHEYDECLSDPCLNNGACVDQLNRFTCECGEGYRGERCEIKVDLCASNPCKNATACIDQGNTVHCVCAPGFTGSQCEFKVNPCQNNPCRHGGTCQPHGSEYICVCMEGYIGKDCTDVSLEAEGDTGFYHSPVFHEHMRILYTVTGILATAFVAVIAVVMYGVCRAHHWFKGYDEFDSLPDDGQRSRRVSIEDTGSRSGTPVRRSRRVHDYVETSSIHQPRPSVQAIYEATSVDFTDISGDQPLLNSLKPKRV</sequence>
<feature type="signal peptide" evidence="18">
    <location>
        <begin position="1"/>
        <end position="19"/>
    </location>
</feature>
<evidence type="ECO:0000256" key="18">
    <source>
        <dbReference type="SAM" id="SignalP"/>
    </source>
</evidence>
<dbReference type="Proteomes" id="UP000515135">
    <property type="component" value="Unplaced"/>
</dbReference>
<keyword evidence="14" id="KW-0325">Glycoprotein</keyword>
<feature type="domain" description="EGF-like" evidence="19">
    <location>
        <begin position="383"/>
        <end position="419"/>
    </location>
</feature>
<name>A0A6P4YFP9_BRABE</name>
<dbReference type="PROSITE" id="PS01187">
    <property type="entry name" value="EGF_CA"/>
    <property type="match status" value="2"/>
</dbReference>
<feature type="domain" description="EGF-like" evidence="19">
    <location>
        <begin position="302"/>
        <end position="343"/>
    </location>
</feature>
<keyword evidence="6 17" id="KW-0812">Transmembrane</keyword>
<dbReference type="PROSITE" id="PS50026">
    <property type="entry name" value="EGF_3"/>
    <property type="match status" value="10"/>
</dbReference>
<feature type="disulfide bond" evidence="15">
    <location>
        <begin position="61"/>
        <end position="70"/>
    </location>
</feature>
<feature type="compositionally biased region" description="Basic and acidic residues" evidence="16">
    <location>
        <begin position="636"/>
        <end position="649"/>
    </location>
</feature>
<dbReference type="InterPro" id="IPR009030">
    <property type="entry name" value="Growth_fac_rcpt_cys_sf"/>
</dbReference>
<feature type="disulfide bond" evidence="15">
    <location>
        <begin position="98"/>
        <end position="107"/>
    </location>
</feature>
<dbReference type="InterPro" id="IPR001881">
    <property type="entry name" value="EGF-like_Ca-bd_dom"/>
</dbReference>
<evidence type="ECO:0000256" key="15">
    <source>
        <dbReference type="PROSITE-ProRule" id="PRU00076"/>
    </source>
</evidence>
<feature type="disulfide bond" evidence="15">
    <location>
        <begin position="333"/>
        <end position="342"/>
    </location>
</feature>
<feature type="domain" description="EGF-like" evidence="19">
    <location>
        <begin position="496"/>
        <end position="532"/>
    </location>
</feature>
<dbReference type="PROSITE" id="PS01186">
    <property type="entry name" value="EGF_2"/>
    <property type="match status" value="9"/>
</dbReference>
<feature type="domain" description="EGF-like" evidence="19">
    <location>
        <begin position="35"/>
        <end position="71"/>
    </location>
</feature>
<dbReference type="FunFam" id="2.10.25.10:FF:000353">
    <property type="entry name" value="Delta/notch like EGF repeat containing"/>
    <property type="match status" value="1"/>
</dbReference>
<dbReference type="SMART" id="SM00181">
    <property type="entry name" value="EGF"/>
    <property type="match status" value="10"/>
</dbReference>
<evidence type="ECO:0000256" key="8">
    <source>
        <dbReference type="ARBA" id="ARBA00022737"/>
    </source>
</evidence>
<dbReference type="GO" id="GO:0005112">
    <property type="term" value="F:Notch binding"/>
    <property type="evidence" value="ECO:0007669"/>
    <property type="project" value="TreeGrafter"/>
</dbReference>
<evidence type="ECO:0000256" key="9">
    <source>
        <dbReference type="ARBA" id="ARBA00022782"/>
    </source>
</evidence>
<dbReference type="SMART" id="SM00179">
    <property type="entry name" value="EGF_CA"/>
    <property type="match status" value="10"/>
</dbReference>
<evidence type="ECO:0000256" key="1">
    <source>
        <dbReference type="ARBA" id="ARBA00004247"/>
    </source>
</evidence>
<keyword evidence="8" id="KW-0677">Repeat</keyword>
<feature type="transmembrane region" description="Helical" evidence="17">
    <location>
        <begin position="594"/>
        <end position="617"/>
    </location>
</feature>
<keyword evidence="7 18" id="KW-0732">Signal</keyword>
<dbReference type="InterPro" id="IPR000152">
    <property type="entry name" value="EGF-type_Asp/Asn_hydroxyl_site"/>
</dbReference>
<keyword evidence="11 17" id="KW-1133">Transmembrane helix</keyword>
<protein>
    <submittedName>
        <fullName evidence="21">Delta and Notch-like epidermal growth factor-related receptor</fullName>
    </submittedName>
</protein>
<keyword evidence="13 15" id="KW-1015">Disulfide bond</keyword>
<accession>A0A6P4YFP9</accession>
<evidence type="ECO:0000256" key="11">
    <source>
        <dbReference type="ARBA" id="ARBA00022989"/>
    </source>
</evidence>
<evidence type="ECO:0000256" key="7">
    <source>
        <dbReference type="ARBA" id="ARBA00022729"/>
    </source>
</evidence>
<dbReference type="GO" id="GO:0051093">
    <property type="term" value="P:negative regulation of developmental process"/>
    <property type="evidence" value="ECO:0007669"/>
    <property type="project" value="UniProtKB-ARBA"/>
</dbReference>
<evidence type="ECO:0000256" key="10">
    <source>
        <dbReference type="ARBA" id="ARBA00022976"/>
    </source>
</evidence>
<evidence type="ECO:0000256" key="2">
    <source>
        <dbReference type="ARBA" id="ARBA00022473"/>
    </source>
</evidence>
<dbReference type="GeneID" id="109463437"/>
<feature type="disulfide bond" evidence="15">
    <location>
        <begin position="371"/>
        <end position="380"/>
    </location>
</feature>
<keyword evidence="3" id="KW-1003">Cell membrane</keyword>
<feature type="disulfide bond" evidence="15">
    <location>
        <begin position="291"/>
        <end position="300"/>
    </location>
</feature>
<dbReference type="GO" id="GO:0030182">
    <property type="term" value="P:neuron differentiation"/>
    <property type="evidence" value="ECO:0007669"/>
    <property type="project" value="UniProtKB-ARBA"/>
</dbReference>
<keyword evidence="2" id="KW-0217">Developmental protein</keyword>
<dbReference type="AlphaFoldDB" id="A0A6P4YFP9"/>
<feature type="domain" description="EGF-like" evidence="19">
    <location>
        <begin position="73"/>
        <end position="108"/>
    </location>
</feature>
<dbReference type="Gene3D" id="2.10.25.10">
    <property type="entry name" value="Laminin"/>
    <property type="match status" value="10"/>
</dbReference>
<proteinExistence type="predicted"/>
<evidence type="ECO:0000256" key="3">
    <source>
        <dbReference type="ARBA" id="ARBA00022475"/>
    </source>
</evidence>
<dbReference type="RefSeq" id="XP_019615811.1">
    <property type="nucleotide sequence ID" value="XM_019760252.1"/>
</dbReference>
<feature type="disulfide bond" evidence="15">
    <location>
        <begin position="560"/>
        <end position="569"/>
    </location>
</feature>
<comment type="subcellular location">
    <subcellularLocation>
        <location evidence="1">Apical cell membrane</location>
        <topology evidence="1">Single-pass type I membrane protein</topology>
    </subcellularLocation>
</comment>
<dbReference type="CDD" id="cd00054">
    <property type="entry name" value="EGF_CA"/>
    <property type="match status" value="9"/>
</dbReference>
<dbReference type="FunFam" id="2.10.25.10:FF:000095">
    <property type="entry name" value="Notch, isoform B"/>
    <property type="match status" value="1"/>
</dbReference>
<evidence type="ECO:0000259" key="19">
    <source>
        <dbReference type="PROSITE" id="PS50026"/>
    </source>
</evidence>
<reference evidence="21" key="1">
    <citation type="submission" date="2025-08" db="UniProtKB">
        <authorList>
            <consortium name="RefSeq"/>
        </authorList>
    </citation>
    <scope>IDENTIFICATION</scope>
    <source>
        <tissue evidence="21">Gonad</tissue>
    </source>
</reference>
<feature type="disulfide bond" evidence="15">
    <location>
        <begin position="77"/>
        <end position="87"/>
    </location>
</feature>
<dbReference type="GO" id="GO:0005509">
    <property type="term" value="F:calcium ion binding"/>
    <property type="evidence" value="ECO:0007669"/>
    <property type="project" value="InterPro"/>
</dbReference>
<feature type="domain" description="EGF-like" evidence="19">
    <location>
        <begin position="421"/>
        <end position="456"/>
    </location>
</feature>
<feature type="disulfide bond" evidence="15">
    <location>
        <begin position="484"/>
        <end position="493"/>
    </location>
</feature>
<keyword evidence="10" id="KW-0914">Notch signaling pathway</keyword>
<feature type="domain" description="EGF-like" evidence="19">
    <location>
        <begin position="345"/>
        <end position="381"/>
    </location>
</feature>
<evidence type="ECO:0000256" key="12">
    <source>
        <dbReference type="ARBA" id="ARBA00023136"/>
    </source>
</evidence>
<dbReference type="KEGG" id="bbel:109463437"/>
<evidence type="ECO:0000256" key="6">
    <source>
        <dbReference type="ARBA" id="ARBA00022692"/>
    </source>
</evidence>
<keyword evidence="9" id="KW-0221">Differentiation</keyword>
<feature type="domain" description="EGF-like" evidence="19">
    <location>
        <begin position="257"/>
        <end position="301"/>
    </location>
</feature>
<dbReference type="PANTHER" id="PTHR12916">
    <property type="entry name" value="CYTOCHROME C OXIDASE POLYPEPTIDE VIC-2"/>
    <property type="match status" value="1"/>
</dbReference>
<dbReference type="GO" id="GO:0008593">
    <property type="term" value="P:regulation of Notch signaling pathway"/>
    <property type="evidence" value="ECO:0007669"/>
    <property type="project" value="UniProtKB-ARBA"/>
</dbReference>
<feature type="region of interest" description="Disordered" evidence="16">
    <location>
        <begin position="635"/>
        <end position="659"/>
    </location>
</feature>
<dbReference type="GO" id="GO:0080090">
    <property type="term" value="P:regulation of primary metabolic process"/>
    <property type="evidence" value="ECO:0007669"/>
    <property type="project" value="UniProtKB-ARBA"/>
</dbReference>
<evidence type="ECO:0000313" key="21">
    <source>
        <dbReference type="RefSeq" id="XP_019615811.1"/>
    </source>
</evidence>
<gene>
    <name evidence="21" type="primary">LOC109463437</name>
</gene>
<feature type="disulfide bond" evidence="15">
    <location>
        <begin position="522"/>
        <end position="531"/>
    </location>
</feature>
<dbReference type="OrthoDB" id="283575at2759"/>
<dbReference type="GO" id="GO:0048592">
    <property type="term" value="P:eye morphogenesis"/>
    <property type="evidence" value="ECO:0007669"/>
    <property type="project" value="UniProtKB-ARBA"/>
</dbReference>
<feature type="disulfide bond" evidence="15">
    <location>
        <begin position="272"/>
        <end position="289"/>
    </location>
</feature>
<dbReference type="GO" id="GO:0051241">
    <property type="term" value="P:negative regulation of multicellular organismal process"/>
    <property type="evidence" value="ECO:0007669"/>
    <property type="project" value="UniProtKB-ARBA"/>
</dbReference>
<dbReference type="FunFam" id="2.10.25.10:FF:000185">
    <property type="entry name" value="basement membrane-specific heparan sulfate proteoglycan core protein-like"/>
    <property type="match status" value="1"/>
</dbReference>
<keyword evidence="5" id="KW-0597">Phosphoprotein</keyword>
<evidence type="ECO:0000256" key="5">
    <source>
        <dbReference type="ARBA" id="ARBA00022553"/>
    </source>
</evidence>
<dbReference type="FunFam" id="2.10.25.10:FF:000143">
    <property type="entry name" value="Protein crumbs 1"/>
    <property type="match status" value="1"/>
</dbReference>
<dbReference type="PANTHER" id="PTHR12916:SF13">
    <property type="entry name" value="SUSHI, VON WILLEBRAND FACTOR TYPE A, EGF AND PENTRAXIN DOMAIN-CONTAINING PROTEIN 1-LIKE"/>
    <property type="match status" value="1"/>
</dbReference>
<dbReference type="FunFam" id="2.10.25.10:FF:000434">
    <property type="entry name" value="Predicted protein"/>
    <property type="match status" value="2"/>
</dbReference>
<evidence type="ECO:0000256" key="17">
    <source>
        <dbReference type="SAM" id="Phobius"/>
    </source>
</evidence>
<dbReference type="InterPro" id="IPR018097">
    <property type="entry name" value="EGF_Ca-bd_CS"/>
</dbReference>
<keyword evidence="4 15" id="KW-0245">EGF-like domain</keyword>
<dbReference type="GO" id="GO:0003002">
    <property type="term" value="P:regionalization"/>
    <property type="evidence" value="ECO:0007669"/>
    <property type="project" value="UniProtKB-ARBA"/>
</dbReference>
<keyword evidence="12 17" id="KW-0472">Membrane</keyword>